<dbReference type="GO" id="GO:0006102">
    <property type="term" value="P:isocitrate metabolic process"/>
    <property type="evidence" value="ECO:0007669"/>
    <property type="project" value="TreeGrafter"/>
</dbReference>
<dbReference type="SUPFAM" id="SSF53659">
    <property type="entry name" value="Isocitrate/Isopropylmalate dehydrogenase-like"/>
    <property type="match status" value="1"/>
</dbReference>
<dbReference type="GO" id="GO:0051287">
    <property type="term" value="F:NAD binding"/>
    <property type="evidence" value="ECO:0007669"/>
    <property type="project" value="UniProtKB-UniRule"/>
</dbReference>
<dbReference type="NCBIfam" id="TIGR00175">
    <property type="entry name" value="mito_nad_idh"/>
    <property type="match status" value="1"/>
</dbReference>
<evidence type="ECO:0000256" key="4">
    <source>
        <dbReference type="ARBA" id="ARBA00022946"/>
    </source>
</evidence>
<reference evidence="8" key="1">
    <citation type="submission" date="2022-06" db="EMBL/GenBank/DDBJ databases">
        <authorList>
            <person name="Berger JAMES D."/>
            <person name="Berger JAMES D."/>
        </authorList>
    </citation>
    <scope>NUCLEOTIDE SEQUENCE [LARGE SCALE GENOMIC DNA]</scope>
</reference>
<dbReference type="SMART" id="SM01329">
    <property type="entry name" value="Iso_dh"/>
    <property type="match status" value="1"/>
</dbReference>
<sequence length="379" mass="41967">MTIRNLAAAVLGKKTGLLPIVKFTRDFHLNIPSYATQKKTVTLVPGDGVWPELVACVKSVFKEFSVPVEFEEVNLRFSDSDPDSALNNVVHSITKNKVCLKGVVRTPIETQEISALNLRMRRALDLYANVVHIRTLNGIPSRHHNLDFVIIREQIEGEYSSLEHESVKGVVESLKIITRQNSERIAKFAFDYAVRNKRRKVTVVHKANIMKLSDGLFLETCQNIARMYPHIQFNSMIIDNCCMQLVSNPQQFDVMVMPNLYGNIVDNLAAGLVGGAGVVPGVCYSHEVAVFEPGSRHTFSWASGKNIANPTAILLASSNLLRHINLESYANKIESAVLKVLKAKKALTSDVGGNSSTTEFTEDVIKYAHSSKDHAAATH</sequence>
<dbReference type="PROSITE" id="PS00470">
    <property type="entry name" value="IDH_IMDH"/>
    <property type="match status" value="1"/>
</dbReference>
<evidence type="ECO:0000313" key="8">
    <source>
        <dbReference type="Proteomes" id="UP000050795"/>
    </source>
</evidence>
<dbReference type="PANTHER" id="PTHR11835:SF42">
    <property type="entry name" value="ISOCITRATE DEHYDROGENASE [NAD] SUBUNIT BETA, MITOCHONDRIAL"/>
    <property type="match status" value="1"/>
</dbReference>
<keyword evidence="3 6" id="KW-0816">Tricarboxylic acid cycle</keyword>
<dbReference type="GO" id="GO:0005739">
    <property type="term" value="C:mitochondrion"/>
    <property type="evidence" value="ECO:0007669"/>
    <property type="project" value="UniProtKB-SubCell"/>
</dbReference>
<keyword evidence="4 6" id="KW-0809">Transit peptide</keyword>
<organism evidence="8 9">
    <name type="scientific">Trichobilharzia regenti</name>
    <name type="common">Nasal bird schistosome</name>
    <dbReference type="NCBI Taxonomy" id="157069"/>
    <lineage>
        <taxon>Eukaryota</taxon>
        <taxon>Metazoa</taxon>
        <taxon>Spiralia</taxon>
        <taxon>Lophotrochozoa</taxon>
        <taxon>Platyhelminthes</taxon>
        <taxon>Trematoda</taxon>
        <taxon>Digenea</taxon>
        <taxon>Strigeidida</taxon>
        <taxon>Schistosomatoidea</taxon>
        <taxon>Schistosomatidae</taxon>
        <taxon>Trichobilharzia</taxon>
    </lineage>
</organism>
<evidence type="ECO:0000313" key="9">
    <source>
        <dbReference type="WBParaSite" id="TREG1_85080.1"/>
    </source>
</evidence>
<evidence type="ECO:0000256" key="2">
    <source>
        <dbReference type="ARBA" id="ARBA00007769"/>
    </source>
</evidence>
<proteinExistence type="inferred from homology"/>
<evidence type="ECO:0000256" key="3">
    <source>
        <dbReference type="ARBA" id="ARBA00022532"/>
    </source>
</evidence>
<dbReference type="Gene3D" id="3.40.718.10">
    <property type="entry name" value="Isopropylmalate Dehydrogenase"/>
    <property type="match status" value="1"/>
</dbReference>
<feature type="domain" description="Isopropylmalate dehydrogenase-like" evidence="7">
    <location>
        <begin position="40"/>
        <end position="364"/>
    </location>
</feature>
<dbReference type="Proteomes" id="UP000050795">
    <property type="component" value="Unassembled WGS sequence"/>
</dbReference>
<keyword evidence="8" id="KW-1185">Reference proteome</keyword>
<comment type="subcellular location">
    <subcellularLocation>
        <location evidence="1 6">Mitochondrion</location>
    </subcellularLocation>
</comment>
<reference evidence="9" key="2">
    <citation type="submission" date="2023-11" db="UniProtKB">
        <authorList>
            <consortium name="WormBaseParasite"/>
        </authorList>
    </citation>
    <scope>IDENTIFICATION</scope>
</reference>
<evidence type="ECO:0000256" key="6">
    <source>
        <dbReference type="RuleBase" id="RU361266"/>
    </source>
</evidence>
<dbReference type="GO" id="GO:0006099">
    <property type="term" value="P:tricarboxylic acid cycle"/>
    <property type="evidence" value="ECO:0007669"/>
    <property type="project" value="UniProtKB-UniRule"/>
</dbReference>
<evidence type="ECO:0000256" key="5">
    <source>
        <dbReference type="ARBA" id="ARBA00023128"/>
    </source>
</evidence>
<dbReference type="InterPro" id="IPR024084">
    <property type="entry name" value="IsoPropMal-DH-like_dom"/>
</dbReference>
<dbReference type="InterPro" id="IPR019818">
    <property type="entry name" value="IsoCit/isopropylmalate_DH_CS"/>
</dbReference>
<protein>
    <recommendedName>
        <fullName evidence="6">Isocitrate dehydrogenase [NAD] subunit, mitochondrial</fullName>
    </recommendedName>
</protein>
<dbReference type="AlphaFoldDB" id="A0AA85KIK6"/>
<dbReference type="WBParaSite" id="TREG1_85080.1">
    <property type="protein sequence ID" value="TREG1_85080.1"/>
    <property type="gene ID" value="TREG1_85080"/>
</dbReference>
<comment type="similarity">
    <text evidence="2 6">Belongs to the isocitrate and isopropylmalate dehydrogenases family.</text>
</comment>
<keyword evidence="5 6" id="KW-0496">Mitochondrion</keyword>
<dbReference type="Pfam" id="PF00180">
    <property type="entry name" value="Iso_dh"/>
    <property type="match status" value="1"/>
</dbReference>
<dbReference type="InterPro" id="IPR004434">
    <property type="entry name" value="Isocitrate_DH_NAD"/>
</dbReference>
<name>A0AA85KIK6_TRIRE</name>
<evidence type="ECO:0000259" key="7">
    <source>
        <dbReference type="SMART" id="SM01329"/>
    </source>
</evidence>
<evidence type="ECO:0000256" key="1">
    <source>
        <dbReference type="ARBA" id="ARBA00004173"/>
    </source>
</evidence>
<dbReference type="PANTHER" id="PTHR11835">
    <property type="entry name" value="DECARBOXYLATING DEHYDROGENASES-ISOCITRATE, ISOPROPYLMALATE, TARTRATE"/>
    <property type="match status" value="1"/>
</dbReference>
<dbReference type="GO" id="GO:0016616">
    <property type="term" value="F:oxidoreductase activity, acting on the CH-OH group of donors, NAD or NADP as acceptor"/>
    <property type="evidence" value="ECO:0007669"/>
    <property type="project" value="InterPro"/>
</dbReference>
<accession>A0AA85KIK6</accession>
<dbReference type="FunFam" id="3.40.718.10:FF:000001">
    <property type="entry name" value="Isocitrate dehydrogenase [NAD] subunit, mitochondrial"/>
    <property type="match status" value="1"/>
</dbReference>
<dbReference type="GO" id="GO:0000287">
    <property type="term" value="F:magnesium ion binding"/>
    <property type="evidence" value="ECO:0007669"/>
    <property type="project" value="UniProtKB-UniRule"/>
</dbReference>